<organism evidence="3 4">
    <name type="scientific">Noviherbaspirillum humi</name>
    <dbReference type="NCBI Taxonomy" id="1688639"/>
    <lineage>
        <taxon>Bacteria</taxon>
        <taxon>Pseudomonadati</taxon>
        <taxon>Pseudomonadota</taxon>
        <taxon>Betaproteobacteria</taxon>
        <taxon>Burkholderiales</taxon>
        <taxon>Oxalobacteraceae</taxon>
        <taxon>Noviherbaspirillum</taxon>
    </lineage>
</organism>
<dbReference type="Gene3D" id="3.60.15.10">
    <property type="entry name" value="Ribonuclease Z/Hydroxyacylglutathione hydrolase-like"/>
    <property type="match status" value="1"/>
</dbReference>
<dbReference type="InterPro" id="IPR036866">
    <property type="entry name" value="RibonucZ/Hydroxyglut_hydro"/>
</dbReference>
<feature type="signal peptide" evidence="1">
    <location>
        <begin position="1"/>
        <end position="23"/>
    </location>
</feature>
<evidence type="ECO:0000313" key="4">
    <source>
        <dbReference type="Proteomes" id="UP000198284"/>
    </source>
</evidence>
<dbReference type="Proteomes" id="UP000198284">
    <property type="component" value="Unassembled WGS sequence"/>
</dbReference>
<evidence type="ECO:0000313" key="3">
    <source>
        <dbReference type="EMBL" id="SNS15187.1"/>
    </source>
</evidence>
<dbReference type="InterPro" id="IPR050114">
    <property type="entry name" value="UPF0173_UPF0282_UlaG_hydrolase"/>
</dbReference>
<feature type="domain" description="Metallo-beta-lactamase" evidence="2">
    <location>
        <begin position="97"/>
        <end position="277"/>
    </location>
</feature>
<sequence length="317" mass="34379">MMALKRQCAALALALLTAGMAQAQDKRDAAPASASAPAQEQTLTLPAAAEAAGGTGSVTFIGTATVIIRYAGLTILTDPNFLHKGEHVHLGYGLTSERLTNPAMELDKLPPIDLIVLSHLHGDHFDQLVQQKLKRDIPIVSTTDAVHGLGRFGFTRLHALKTWETLTVKKGGATLRISATPGRHGPPVLSGLLPEVMGSMLEFSNGERGGYRMYISGDTMVYDEIREISRRYPDIDLALLHLGGTRILGVMKVTMDGKDGVEMMQIIAPRHTIPIHYNDYDVFKSPLSDFEAAVNAAGLQGKVTYLKHGEAYEFKPR</sequence>
<dbReference type="InterPro" id="IPR001279">
    <property type="entry name" value="Metallo-B-lactamas"/>
</dbReference>
<dbReference type="AlphaFoldDB" id="A0A239C4K7"/>
<evidence type="ECO:0000256" key="1">
    <source>
        <dbReference type="SAM" id="SignalP"/>
    </source>
</evidence>
<name>A0A239C4K7_9BURK</name>
<dbReference type="EMBL" id="FZOT01000001">
    <property type="protein sequence ID" value="SNS15187.1"/>
    <property type="molecule type" value="Genomic_DNA"/>
</dbReference>
<gene>
    <name evidence="3" type="ORF">SAMN06265795_101262</name>
</gene>
<proteinExistence type="predicted"/>
<dbReference type="SUPFAM" id="SSF56281">
    <property type="entry name" value="Metallo-hydrolase/oxidoreductase"/>
    <property type="match status" value="1"/>
</dbReference>
<keyword evidence="1" id="KW-0732">Signal</keyword>
<dbReference type="PANTHER" id="PTHR43546">
    <property type="entry name" value="UPF0173 METAL-DEPENDENT HYDROLASE MJ1163-RELATED"/>
    <property type="match status" value="1"/>
</dbReference>
<evidence type="ECO:0000259" key="2">
    <source>
        <dbReference type="Pfam" id="PF12706"/>
    </source>
</evidence>
<protein>
    <submittedName>
        <fullName evidence="3">L-ascorbate metabolism protein UlaG, beta-lactamase superfamily</fullName>
    </submittedName>
</protein>
<feature type="chain" id="PRO_5011969316" evidence="1">
    <location>
        <begin position="24"/>
        <end position="317"/>
    </location>
</feature>
<keyword evidence="4" id="KW-1185">Reference proteome</keyword>
<reference evidence="3 4" key="1">
    <citation type="submission" date="2017-06" db="EMBL/GenBank/DDBJ databases">
        <authorList>
            <person name="Kim H.J."/>
            <person name="Triplett B.A."/>
        </authorList>
    </citation>
    <scope>NUCLEOTIDE SEQUENCE [LARGE SCALE GENOMIC DNA]</scope>
    <source>
        <strain evidence="3 4">U15</strain>
    </source>
</reference>
<dbReference type="Pfam" id="PF12706">
    <property type="entry name" value="Lactamase_B_2"/>
    <property type="match status" value="1"/>
</dbReference>
<dbReference type="PANTHER" id="PTHR43546:SF7">
    <property type="entry name" value="METALLO-BETA-LACTAMASE DOMAIN-CONTAINING PROTEIN"/>
    <property type="match status" value="1"/>
</dbReference>
<accession>A0A239C4K7</accession>